<dbReference type="Gene3D" id="3.40.50.880">
    <property type="match status" value="1"/>
</dbReference>
<dbReference type="PANTHER" id="PTHR40469:SF2">
    <property type="entry name" value="GALACTOSE-BINDING DOMAIN-LIKE SUPERFAMILY PROTEIN"/>
    <property type="match status" value="1"/>
</dbReference>
<keyword evidence="2" id="KW-1185">Reference proteome</keyword>
<sequence>MKKIFGWVVLMIMAAGSGWAQEQGKILVFSKTAGYHHASIPAGIAAIRELGQQHHFQVDTTTAAEWFTTKQLGTYKAVVFLNTSGEVFDSTQKAAFIAYIRQGGGYMGIHAASTTEYNWPWYGQLAGAWFNGHPKPQEAVVTVTDIRHIAVSHLPARWRWTDEWYNFKALPANVRVLLEVDETTYNGGKHGAFHPVAWCGGFDGGRSFYTALGHSTDAWRDTLFLQHILGGIRYAMGDE</sequence>
<gene>
    <name evidence="1" type="ORF">ECE50_028220</name>
</gene>
<proteinExistence type="predicted"/>
<dbReference type="EMBL" id="RIAR02000001">
    <property type="protein sequence ID" value="NSL90742.1"/>
    <property type="molecule type" value="Genomic_DNA"/>
</dbReference>
<evidence type="ECO:0000313" key="2">
    <source>
        <dbReference type="Proteomes" id="UP000281028"/>
    </source>
</evidence>
<dbReference type="PANTHER" id="PTHR40469">
    <property type="entry name" value="SECRETED GLYCOSYL HYDROLASE"/>
    <property type="match status" value="1"/>
</dbReference>
<dbReference type="Pfam" id="PF06283">
    <property type="entry name" value="ThuA"/>
    <property type="match status" value="1"/>
</dbReference>
<protein>
    <submittedName>
        <fullName evidence="1">ThuA domain-containing protein</fullName>
    </submittedName>
</protein>
<dbReference type="Proteomes" id="UP000281028">
    <property type="component" value="Unassembled WGS sequence"/>
</dbReference>
<organism evidence="1 2">
    <name type="scientific">Chitinophaga solisilvae</name>
    <dbReference type="NCBI Taxonomy" id="1233460"/>
    <lineage>
        <taxon>Bacteria</taxon>
        <taxon>Pseudomonadati</taxon>
        <taxon>Bacteroidota</taxon>
        <taxon>Chitinophagia</taxon>
        <taxon>Chitinophagales</taxon>
        <taxon>Chitinophagaceae</taxon>
        <taxon>Chitinophaga</taxon>
    </lineage>
</organism>
<dbReference type="AlphaFoldDB" id="A0A3S1B1A6"/>
<dbReference type="InterPro" id="IPR029010">
    <property type="entry name" value="ThuA-like"/>
</dbReference>
<evidence type="ECO:0000313" key="1">
    <source>
        <dbReference type="EMBL" id="NSL90742.1"/>
    </source>
</evidence>
<reference evidence="1" key="1">
    <citation type="submission" date="2020-05" db="EMBL/GenBank/DDBJ databases">
        <title>Chitinophaga laudate sp. nov., isolated from a tropical peat swamp.</title>
        <authorList>
            <person name="Goh C.B.S."/>
            <person name="Lee M.S."/>
            <person name="Parimannan S."/>
            <person name="Pasbakhsh P."/>
            <person name="Yule C.M."/>
            <person name="Rajandas H."/>
            <person name="Loke S."/>
            <person name="Croft L."/>
            <person name="Tan J.B.L."/>
        </authorList>
    </citation>
    <scope>NUCLEOTIDE SEQUENCE</scope>
    <source>
        <strain evidence="1">Mgbs1</strain>
    </source>
</reference>
<dbReference type="InterPro" id="IPR029062">
    <property type="entry name" value="Class_I_gatase-like"/>
</dbReference>
<comment type="caution">
    <text evidence="1">The sequence shown here is derived from an EMBL/GenBank/DDBJ whole genome shotgun (WGS) entry which is preliminary data.</text>
</comment>
<name>A0A3S1B1A6_9BACT</name>
<accession>A0A3S1B1A6</accession>
<dbReference type="OrthoDB" id="9816308at2"/>
<dbReference type="SUPFAM" id="SSF52317">
    <property type="entry name" value="Class I glutamine amidotransferase-like"/>
    <property type="match status" value="1"/>
</dbReference>